<dbReference type="EMBL" id="SJZJ01000007">
    <property type="protein sequence ID" value="TCJ29841.1"/>
    <property type="molecule type" value="Genomic_DNA"/>
</dbReference>
<dbReference type="InterPro" id="IPR006221">
    <property type="entry name" value="TrpG/PapA_dom"/>
</dbReference>
<proteinExistence type="predicted"/>
<dbReference type="Gene3D" id="3.40.50.880">
    <property type="match status" value="1"/>
</dbReference>
<name>A0A4R1CG29_9ACTN</name>
<organism evidence="3 4">
    <name type="scientific">Nocardioides jejuensis</name>
    <dbReference type="NCBI Taxonomy" id="2502782"/>
    <lineage>
        <taxon>Bacteria</taxon>
        <taxon>Bacillati</taxon>
        <taxon>Actinomycetota</taxon>
        <taxon>Actinomycetes</taxon>
        <taxon>Propionibacteriales</taxon>
        <taxon>Nocardioidaceae</taxon>
        <taxon>Nocardioides</taxon>
    </lineage>
</organism>
<dbReference type="PANTHER" id="PTHR43418:SF4">
    <property type="entry name" value="MULTIFUNCTIONAL TRYPTOPHAN BIOSYNTHESIS PROTEIN"/>
    <property type="match status" value="1"/>
</dbReference>
<dbReference type="InterPro" id="IPR017926">
    <property type="entry name" value="GATASE"/>
</dbReference>
<dbReference type="AlphaFoldDB" id="A0A4R1CG29"/>
<dbReference type="PROSITE" id="PS51273">
    <property type="entry name" value="GATASE_TYPE_1"/>
    <property type="match status" value="1"/>
</dbReference>
<gene>
    <name evidence="3" type="ORF">EPD65_05910</name>
</gene>
<dbReference type="InterPro" id="IPR029062">
    <property type="entry name" value="Class_I_gatase-like"/>
</dbReference>
<dbReference type="RefSeq" id="WP_131582244.1">
    <property type="nucleotide sequence ID" value="NZ_SJZJ01000007.1"/>
</dbReference>
<dbReference type="PRINTS" id="PR00097">
    <property type="entry name" value="ANTSNTHASEII"/>
</dbReference>
<dbReference type="CDD" id="cd01743">
    <property type="entry name" value="GATase1_Anthranilate_Synthase"/>
    <property type="match status" value="1"/>
</dbReference>
<protein>
    <submittedName>
        <fullName evidence="3">Aminodeoxychorismate/anthranilate synthase component II</fullName>
    </submittedName>
</protein>
<sequence length="197" mass="21066">MTAQRVVPRVVLLDHHDSYTWNLAHLIASVTGELPDVVAHDAVSVADLDDYSHLVLSPGPGSPHNRAFFSLGRDLILEDDRPILGVCLGMQGLVTSYGGHVGRTTPAHGEVASVVHDGAPLFAGVPTPFAAVRYHSLEALEMPDELEVTAACHAHDGSSIVMAVAHRTKPQVGVQFHPESILSEHGANIVRNFLELS</sequence>
<evidence type="ECO:0000259" key="2">
    <source>
        <dbReference type="Pfam" id="PF00117"/>
    </source>
</evidence>
<comment type="caution">
    <text evidence="3">The sequence shown here is derived from an EMBL/GenBank/DDBJ whole genome shotgun (WGS) entry which is preliminary data.</text>
</comment>
<dbReference type="GO" id="GO:0004049">
    <property type="term" value="F:anthranilate synthase activity"/>
    <property type="evidence" value="ECO:0007669"/>
    <property type="project" value="TreeGrafter"/>
</dbReference>
<dbReference type="GO" id="GO:0005829">
    <property type="term" value="C:cytosol"/>
    <property type="evidence" value="ECO:0007669"/>
    <property type="project" value="TreeGrafter"/>
</dbReference>
<dbReference type="Pfam" id="PF00117">
    <property type="entry name" value="GATase"/>
    <property type="match status" value="1"/>
</dbReference>
<dbReference type="NCBIfam" id="TIGR00566">
    <property type="entry name" value="trpG_papA"/>
    <property type="match status" value="1"/>
</dbReference>
<keyword evidence="1" id="KW-0315">Glutamine amidotransferase</keyword>
<dbReference type="Proteomes" id="UP000295453">
    <property type="component" value="Unassembled WGS sequence"/>
</dbReference>
<evidence type="ECO:0000313" key="3">
    <source>
        <dbReference type="EMBL" id="TCJ29841.1"/>
    </source>
</evidence>
<evidence type="ECO:0000313" key="4">
    <source>
        <dbReference type="Proteomes" id="UP000295453"/>
    </source>
</evidence>
<evidence type="ECO:0000256" key="1">
    <source>
        <dbReference type="ARBA" id="ARBA00022962"/>
    </source>
</evidence>
<dbReference type="InterPro" id="IPR050472">
    <property type="entry name" value="Anth_synth/Amidotransfase"/>
</dbReference>
<feature type="domain" description="Glutamine amidotransferase" evidence="2">
    <location>
        <begin position="11"/>
        <end position="194"/>
    </location>
</feature>
<accession>A0A4R1CG29</accession>
<dbReference type="GO" id="GO:0000162">
    <property type="term" value="P:L-tryptophan biosynthetic process"/>
    <property type="evidence" value="ECO:0007669"/>
    <property type="project" value="TreeGrafter"/>
</dbReference>
<dbReference type="OrthoDB" id="9803598at2"/>
<dbReference type="SUPFAM" id="SSF52317">
    <property type="entry name" value="Class I glutamine amidotransferase-like"/>
    <property type="match status" value="1"/>
</dbReference>
<keyword evidence="4" id="KW-1185">Reference proteome</keyword>
<dbReference type="PRINTS" id="PR00096">
    <property type="entry name" value="GATASE"/>
</dbReference>
<reference evidence="3 4" key="1">
    <citation type="submission" date="2019-03" db="EMBL/GenBank/DDBJ databases">
        <authorList>
            <person name="Kim M.K.M."/>
        </authorList>
    </citation>
    <scope>NUCLEOTIDE SEQUENCE [LARGE SCALE GENOMIC DNA]</scope>
    <source>
        <strain evidence="3 4">18JY15-6</strain>
    </source>
</reference>
<dbReference type="PANTHER" id="PTHR43418">
    <property type="entry name" value="MULTIFUNCTIONAL TRYPTOPHAN BIOSYNTHESIS PROTEIN-RELATED"/>
    <property type="match status" value="1"/>
</dbReference>